<dbReference type="EC" id="2.8.4.3" evidence="9"/>
<evidence type="ECO:0000256" key="2">
    <source>
        <dbReference type="ARBA" id="ARBA00003234"/>
    </source>
</evidence>
<dbReference type="Gene3D" id="3.40.50.12160">
    <property type="entry name" value="Methylthiotransferase, N-terminal domain"/>
    <property type="match status" value="1"/>
</dbReference>
<dbReference type="SUPFAM" id="SSF102114">
    <property type="entry name" value="Radical SAM enzymes"/>
    <property type="match status" value="1"/>
</dbReference>
<dbReference type="InterPro" id="IPR058240">
    <property type="entry name" value="rSAM_sf"/>
</dbReference>
<dbReference type="SFLD" id="SFLDG01082">
    <property type="entry name" value="B12-binding_domain_containing"/>
    <property type="match status" value="1"/>
</dbReference>
<keyword evidence="7" id="KW-0408">Iron</keyword>
<dbReference type="PROSITE" id="PS50926">
    <property type="entry name" value="TRAM"/>
    <property type="match status" value="1"/>
</dbReference>
<keyword evidence="3" id="KW-0004">4Fe-4S</keyword>
<keyword evidence="4" id="KW-0808">Transferase</keyword>
<dbReference type="InterPro" id="IPR002792">
    <property type="entry name" value="TRAM_dom"/>
</dbReference>
<keyword evidence="5" id="KW-0949">S-adenosyl-L-methionine</keyword>
<keyword evidence="14" id="KW-1185">Reference proteome</keyword>
<dbReference type="SFLD" id="SFLDG01061">
    <property type="entry name" value="methylthiotransferase"/>
    <property type="match status" value="1"/>
</dbReference>
<dbReference type="InterPro" id="IPR023404">
    <property type="entry name" value="rSAM_horseshoe"/>
</dbReference>
<dbReference type="InterPro" id="IPR020612">
    <property type="entry name" value="Methylthiotransferase_CS"/>
</dbReference>
<organism evidence="13 14">
    <name type="scientific">Candidatus Hydrogenosomobacter endosymbioticus</name>
    <dbReference type="NCBI Taxonomy" id="2558174"/>
    <lineage>
        <taxon>Bacteria</taxon>
        <taxon>Pseudomonadati</taxon>
        <taxon>Pseudomonadota</taxon>
        <taxon>Alphaproteobacteria</taxon>
        <taxon>Holosporales</taxon>
        <taxon>Holosporaceae</taxon>
        <taxon>Candidatus Hydrogenosomobacter</taxon>
    </lineage>
</organism>
<dbReference type="Pfam" id="PF01938">
    <property type="entry name" value="TRAM"/>
    <property type="match status" value="1"/>
</dbReference>
<dbReference type="InterPro" id="IPR013848">
    <property type="entry name" value="Methylthiotransferase_N"/>
</dbReference>
<dbReference type="InterPro" id="IPR007197">
    <property type="entry name" value="rSAM"/>
</dbReference>
<accession>A0ABN6L2C4</accession>
<gene>
    <name evidence="13" type="primary">miaB</name>
    <name evidence="13" type="ORF">HYD_1580</name>
</gene>
<sequence>MNSYDSDRIAEILLLAGHIKTSLPEDADIVVINTCNVREKAQEKLFSDLGRIALIKAKAAEKGRSVIILVVGCVAQALGKEIFARADCVDIVLGPQAYQNIQKSIEEVISQKQCPEVKMQKNFIVDTTMSAEDKFKLLPRNRTLVKLPSAFISIQEGCDKFCTYCSVPYTRGREYSRPTSEIISEANQLVSSGAREIFLLGQNVSAYNGKYSSSAVCSFTELLFLISSIKGVERIRYTTSHPCDITTELMKAHKEISSLMPFIHLPAQSGSDIILKKMNRGYSRSQYIKIINEFRKILPNIAFSSDFIVGFPGETETDFEATCALVDEVSYAQAYSFKYSPRPQTPSSKWDQIDEQTKIRRLAVLQEIINKHQLHYNQSMEGKELLVLIEKEGRYENQVIGKTEYMQSVHLSAPKNFIGKVFPVKISRGFQNSLSGKLVG</sequence>
<dbReference type="Pfam" id="PF04055">
    <property type="entry name" value="Radical_SAM"/>
    <property type="match status" value="1"/>
</dbReference>
<comment type="function">
    <text evidence="2">Catalyzes the methylthiolation of N6-(dimethylallyl)adenosine (i(6)A), leading to the formation of 2-methylthio-N6-(dimethylallyl)adenosine (ms(2)i(6)A) at position 37 in tRNAs that read codons beginning with uridine.</text>
</comment>
<evidence type="ECO:0000259" key="10">
    <source>
        <dbReference type="PROSITE" id="PS50926"/>
    </source>
</evidence>
<keyword evidence="8" id="KW-0411">Iron-sulfur</keyword>
<feature type="domain" description="MTTase N-terminal" evidence="11">
    <location>
        <begin position="1"/>
        <end position="110"/>
    </location>
</feature>
<dbReference type="Proteomes" id="UP001320209">
    <property type="component" value="Chromosome"/>
</dbReference>
<dbReference type="PANTHER" id="PTHR43020">
    <property type="entry name" value="CDK5 REGULATORY SUBUNIT-ASSOCIATED PROTEIN 1"/>
    <property type="match status" value="1"/>
</dbReference>
<reference evidence="13" key="1">
    <citation type="submission" date="2021-10" db="EMBL/GenBank/DDBJ databases">
        <title>Genome Sequence of The Candidatus Hydrogeosomobacter endosymbioticus, an Intracellular Bacterial Symbiont of the Anaerobic Ciliate GW7.</title>
        <authorList>
            <person name="Shiohama Y."/>
            <person name="Shinzato N."/>
        </authorList>
    </citation>
    <scope>NUCLEOTIDE SEQUENCE [LARGE SCALE GENOMIC DNA]</scope>
    <source>
        <strain evidence="13">200920</strain>
    </source>
</reference>
<evidence type="ECO:0000256" key="6">
    <source>
        <dbReference type="ARBA" id="ARBA00022723"/>
    </source>
</evidence>
<evidence type="ECO:0000259" key="11">
    <source>
        <dbReference type="PROSITE" id="PS51449"/>
    </source>
</evidence>
<dbReference type="PROSITE" id="PS51918">
    <property type="entry name" value="RADICAL_SAM"/>
    <property type="match status" value="1"/>
</dbReference>
<evidence type="ECO:0000313" key="14">
    <source>
        <dbReference type="Proteomes" id="UP001320209"/>
    </source>
</evidence>
<evidence type="ECO:0000256" key="1">
    <source>
        <dbReference type="ARBA" id="ARBA00001966"/>
    </source>
</evidence>
<dbReference type="NCBIfam" id="TIGR01574">
    <property type="entry name" value="miaB-methiolase"/>
    <property type="match status" value="1"/>
</dbReference>
<dbReference type="PROSITE" id="PS51449">
    <property type="entry name" value="MTTASE_N"/>
    <property type="match status" value="1"/>
</dbReference>
<dbReference type="InterPro" id="IPR038135">
    <property type="entry name" value="Methylthiotransferase_N_sf"/>
</dbReference>
<keyword evidence="6" id="KW-0479">Metal-binding</keyword>
<evidence type="ECO:0000256" key="9">
    <source>
        <dbReference type="ARBA" id="ARBA00033765"/>
    </source>
</evidence>
<dbReference type="Gene3D" id="3.80.30.20">
    <property type="entry name" value="tm_1862 like domain"/>
    <property type="match status" value="1"/>
</dbReference>
<evidence type="ECO:0000259" key="12">
    <source>
        <dbReference type="PROSITE" id="PS51918"/>
    </source>
</evidence>
<name>A0ABN6L2C4_9PROT</name>
<evidence type="ECO:0000313" key="13">
    <source>
        <dbReference type="EMBL" id="BDB96025.1"/>
    </source>
</evidence>
<feature type="domain" description="Radical SAM core" evidence="12">
    <location>
        <begin position="144"/>
        <end position="375"/>
    </location>
</feature>
<dbReference type="SFLD" id="SFLDS00029">
    <property type="entry name" value="Radical_SAM"/>
    <property type="match status" value="1"/>
</dbReference>
<dbReference type="InterPro" id="IPR006638">
    <property type="entry name" value="Elp3/MiaA/NifB-like_rSAM"/>
</dbReference>
<evidence type="ECO:0000256" key="4">
    <source>
        <dbReference type="ARBA" id="ARBA00022679"/>
    </source>
</evidence>
<dbReference type="CDD" id="cd01335">
    <property type="entry name" value="Radical_SAM"/>
    <property type="match status" value="1"/>
</dbReference>
<dbReference type="InterPro" id="IPR005839">
    <property type="entry name" value="Methylthiotransferase"/>
</dbReference>
<evidence type="ECO:0000256" key="3">
    <source>
        <dbReference type="ARBA" id="ARBA00022485"/>
    </source>
</evidence>
<proteinExistence type="predicted"/>
<dbReference type="EMBL" id="AP025225">
    <property type="protein sequence ID" value="BDB96025.1"/>
    <property type="molecule type" value="Genomic_DNA"/>
</dbReference>
<dbReference type="PANTHER" id="PTHR43020:SF2">
    <property type="entry name" value="MITOCHONDRIAL TRNA METHYLTHIOTRANSFERASE CDK5RAP1"/>
    <property type="match status" value="1"/>
</dbReference>
<dbReference type="SMART" id="SM00729">
    <property type="entry name" value="Elp3"/>
    <property type="match status" value="1"/>
</dbReference>
<feature type="domain" description="TRAM" evidence="10">
    <location>
        <begin position="378"/>
        <end position="440"/>
    </location>
</feature>
<protein>
    <recommendedName>
        <fullName evidence="9">tRNA-2-methylthio-N(6)-dimethylallyladenosine synthase</fullName>
        <ecNumber evidence="9">2.8.4.3</ecNumber>
    </recommendedName>
</protein>
<dbReference type="Pfam" id="PF00919">
    <property type="entry name" value="UPF0004"/>
    <property type="match status" value="1"/>
</dbReference>
<evidence type="ECO:0000256" key="8">
    <source>
        <dbReference type="ARBA" id="ARBA00023014"/>
    </source>
</evidence>
<evidence type="ECO:0000256" key="5">
    <source>
        <dbReference type="ARBA" id="ARBA00022691"/>
    </source>
</evidence>
<dbReference type="PROSITE" id="PS01278">
    <property type="entry name" value="MTTASE_RADICAL"/>
    <property type="match status" value="1"/>
</dbReference>
<evidence type="ECO:0000256" key="7">
    <source>
        <dbReference type="ARBA" id="ARBA00023004"/>
    </source>
</evidence>
<dbReference type="NCBIfam" id="TIGR00089">
    <property type="entry name" value="MiaB/RimO family radical SAM methylthiotransferase"/>
    <property type="match status" value="1"/>
</dbReference>
<comment type="cofactor">
    <cofactor evidence="1">
        <name>[4Fe-4S] cluster</name>
        <dbReference type="ChEBI" id="CHEBI:49883"/>
    </cofactor>
</comment>